<reference evidence="1" key="1">
    <citation type="submission" date="2021-01" db="EMBL/GenBank/DDBJ databases">
        <authorList>
            <person name="Corre E."/>
            <person name="Pelletier E."/>
            <person name="Niang G."/>
            <person name="Scheremetjew M."/>
            <person name="Finn R."/>
            <person name="Kale V."/>
            <person name="Holt S."/>
            <person name="Cochrane G."/>
            <person name="Meng A."/>
            <person name="Brown T."/>
            <person name="Cohen L."/>
        </authorList>
    </citation>
    <scope>NUCLEOTIDE SEQUENCE</scope>
    <source>
        <strain evidence="1">Clade-A-BCC118000</strain>
    </source>
</reference>
<protein>
    <submittedName>
        <fullName evidence="1">Uncharacterized protein</fullName>
    </submittedName>
</protein>
<gene>
    <name evidence="1" type="ORF">OLUC0939_LOCUS5810</name>
</gene>
<proteinExistence type="predicted"/>
<evidence type="ECO:0000313" key="1">
    <source>
        <dbReference type="EMBL" id="CAD8225070.1"/>
    </source>
</evidence>
<name>A0A7R9T4V6_9CHLO</name>
<dbReference type="EMBL" id="HBDX01006774">
    <property type="protein sequence ID" value="CAD8225070.1"/>
    <property type="molecule type" value="Transcribed_RNA"/>
</dbReference>
<dbReference type="AlphaFoldDB" id="A0A7R9T4V6"/>
<dbReference type="PROSITE" id="PS51257">
    <property type="entry name" value="PROKAR_LIPOPROTEIN"/>
    <property type="match status" value="1"/>
</dbReference>
<sequence>MFERFFRAPRAKGRPGRRACASAWTTAIGACACALAWRATRDARAFDGAKRWFDRSSLKASTRARGDEDAETALRAEMARVDAVTNELTTPGVAEGVRRATRAATRGDGTRDVGTARRPSEALAEACATLAATSACALLVKTAMNLIGRRGFLDRERREGGDTLDDASRAAFLSATTTDFARRGVGELAAIARAIVERELREFNDGREEDEASASWTREDAIDFMRRCRETLSRALLVPSDVFSDPKALPFERKNRLHVKAPRSFPSWESMLLPPKNPDFDAALGAPSSGAESLAERERQVSNLKDIMNETRLVIRSPHFVVALNDAMHAAWASHADAMPQKFFGATRAARLSLARAALVVEATADRIASDPDGLLASIANESGVTYFGNSIW</sequence>
<accession>A0A7R9T4V6</accession>
<organism evidence="1">
    <name type="scientific">Ostreococcus sp. 'lucimarinus'</name>
    <dbReference type="NCBI Taxonomy" id="242159"/>
    <lineage>
        <taxon>Eukaryota</taxon>
        <taxon>Viridiplantae</taxon>
        <taxon>Chlorophyta</taxon>
        <taxon>Mamiellophyceae</taxon>
        <taxon>Mamiellales</taxon>
        <taxon>Bathycoccaceae</taxon>
        <taxon>Ostreococcus</taxon>
    </lineage>
</organism>